<dbReference type="AlphaFoldDB" id="A0A7G6YCU5"/>
<keyword evidence="1" id="KW-0472">Membrane</keyword>
<evidence type="ECO:0000313" key="3">
    <source>
        <dbReference type="Proteomes" id="UP000515511"/>
    </source>
</evidence>
<proteinExistence type="predicted"/>
<organism evidence="2 3">
    <name type="scientific">Leifsonia shinshuensis</name>
    <dbReference type="NCBI Taxonomy" id="150026"/>
    <lineage>
        <taxon>Bacteria</taxon>
        <taxon>Bacillati</taxon>
        <taxon>Actinomycetota</taxon>
        <taxon>Actinomycetes</taxon>
        <taxon>Micrococcales</taxon>
        <taxon>Microbacteriaceae</taxon>
        <taxon>Leifsonia</taxon>
    </lineage>
</organism>
<dbReference type="Gene3D" id="1.10.287.70">
    <property type="match status" value="1"/>
</dbReference>
<dbReference type="KEGG" id="lse:F1C12_15115"/>
<feature type="transmembrane region" description="Helical" evidence="1">
    <location>
        <begin position="21"/>
        <end position="42"/>
    </location>
</feature>
<protein>
    <submittedName>
        <fullName evidence="2">DUF1345 domain-containing protein</fullName>
    </submittedName>
</protein>
<dbReference type="RefSeq" id="WP_185275744.1">
    <property type="nucleotide sequence ID" value="NZ_CP043641.1"/>
</dbReference>
<dbReference type="Proteomes" id="UP000515511">
    <property type="component" value="Chromosome"/>
</dbReference>
<sequence>MSHEDDSDDDRRGRAVAPEHRWPAVIGTLVALVAYALLPSVVPPIARWSVVGVCVLMLVALIIYNPHRLARESRWSRRAEIALAVLILAANQIAFVETVVRLLNKHGNGQEILLASLQVWITNVIAFALVYWTMDRGGPVARVTLARKRLPLADFRFPQDEDAGTIVEVARGSSEKMDWVPNYIDYFYFSLSNSMAFSATDTMPLTHRAKLLMALESFAGFVLLALVIARAVSLIG</sequence>
<evidence type="ECO:0000256" key="1">
    <source>
        <dbReference type="SAM" id="Phobius"/>
    </source>
</evidence>
<keyword evidence="1" id="KW-0812">Transmembrane</keyword>
<feature type="transmembrane region" description="Helical" evidence="1">
    <location>
        <begin position="48"/>
        <end position="67"/>
    </location>
</feature>
<gene>
    <name evidence="2" type="ORF">F1C12_15115</name>
</gene>
<accession>A0A7G6YCU5</accession>
<dbReference type="SUPFAM" id="SSF81324">
    <property type="entry name" value="Voltage-gated potassium channels"/>
    <property type="match status" value="1"/>
</dbReference>
<name>A0A7G6YCU5_9MICO</name>
<evidence type="ECO:0000313" key="2">
    <source>
        <dbReference type="EMBL" id="QNE36310.1"/>
    </source>
</evidence>
<feature type="transmembrane region" description="Helical" evidence="1">
    <location>
        <begin position="112"/>
        <end position="132"/>
    </location>
</feature>
<dbReference type="EMBL" id="CP043641">
    <property type="protein sequence ID" value="QNE36310.1"/>
    <property type="molecule type" value="Genomic_DNA"/>
</dbReference>
<feature type="transmembrane region" description="Helical" evidence="1">
    <location>
        <begin position="79"/>
        <end position="100"/>
    </location>
</feature>
<reference evidence="3" key="1">
    <citation type="submission" date="2019-09" db="EMBL/GenBank/DDBJ databases">
        <title>Antimicrobial potential of Antarctic Bacteria.</title>
        <authorList>
            <person name="Benaud N."/>
            <person name="Edwards R.J."/>
            <person name="Ferrari B.C."/>
        </authorList>
    </citation>
    <scope>NUCLEOTIDE SEQUENCE [LARGE SCALE GENOMIC DNA]</scope>
    <source>
        <strain evidence="3">INR9</strain>
    </source>
</reference>
<keyword evidence="1" id="KW-1133">Transmembrane helix</keyword>
<feature type="transmembrane region" description="Helical" evidence="1">
    <location>
        <begin position="211"/>
        <end position="232"/>
    </location>
</feature>